<organism evidence="1 2">
    <name type="scientific">Shewanella canadensis</name>
    <dbReference type="NCBI Taxonomy" id="271096"/>
    <lineage>
        <taxon>Bacteria</taxon>
        <taxon>Pseudomonadati</taxon>
        <taxon>Pseudomonadota</taxon>
        <taxon>Gammaproteobacteria</taxon>
        <taxon>Alteromonadales</taxon>
        <taxon>Shewanellaceae</taxon>
        <taxon>Shewanella</taxon>
    </lineage>
</organism>
<evidence type="ECO:0000313" key="1">
    <source>
        <dbReference type="EMBL" id="RTR37380.1"/>
    </source>
</evidence>
<reference evidence="1 2" key="1">
    <citation type="submission" date="2018-12" db="EMBL/GenBank/DDBJ databases">
        <authorList>
            <person name="Yu L."/>
        </authorList>
    </citation>
    <scope>NUCLEOTIDE SEQUENCE [LARGE SCALE GENOMIC DNA]</scope>
    <source>
        <strain evidence="1 2">HAW-EB2</strain>
    </source>
</reference>
<dbReference type="RefSeq" id="WP_126522172.1">
    <property type="nucleotide sequence ID" value="NZ_RXNU01000013.1"/>
</dbReference>
<keyword evidence="2" id="KW-1185">Reference proteome</keyword>
<name>A0A431WP41_9GAMM</name>
<dbReference type="PROSITE" id="PS51257">
    <property type="entry name" value="PROKAR_LIPOPROTEIN"/>
    <property type="match status" value="1"/>
</dbReference>
<gene>
    <name evidence="1" type="ORF">EKG38_19490</name>
</gene>
<accession>A0A431WP41</accession>
<sequence length="235" mass="26723">MFRIFSILLVGIMLQGCASKSYTTKLETPIERELIKNDYFSSIDSKSNKHLSASIGDELFVMNRFLPSTKEVVSIIPPTGNKFPYSSVWSGTYQYNDGNSGDLIVYTTPGYYKGTIGILLDENEEMATTHPLVQVEGFKKGRRWKLNANGKFFTIPSINIDSWALRYGGHNDNKYIFEIVNKHESKNTDVLQTIYVSEEKFRKGFIIRNVLILGLNTDEYGVIQYQISDVLARNS</sequence>
<evidence type="ECO:0000313" key="2">
    <source>
        <dbReference type="Proteomes" id="UP000267448"/>
    </source>
</evidence>
<dbReference type="AlphaFoldDB" id="A0A431WP41"/>
<comment type="caution">
    <text evidence="1">The sequence shown here is derived from an EMBL/GenBank/DDBJ whole genome shotgun (WGS) entry which is preliminary data.</text>
</comment>
<dbReference type="EMBL" id="RXNU01000013">
    <property type="protein sequence ID" value="RTR37380.1"/>
    <property type="molecule type" value="Genomic_DNA"/>
</dbReference>
<proteinExistence type="predicted"/>
<dbReference type="OrthoDB" id="6273926at2"/>
<dbReference type="Proteomes" id="UP000267448">
    <property type="component" value="Unassembled WGS sequence"/>
</dbReference>
<protein>
    <recommendedName>
        <fullName evidence="3">Lipoprotein</fullName>
    </recommendedName>
</protein>
<evidence type="ECO:0008006" key="3">
    <source>
        <dbReference type="Google" id="ProtNLM"/>
    </source>
</evidence>